<dbReference type="PANTHER" id="PTHR37162">
    <property type="entry name" value="HAT FAMILY DIMERISATION DOMAINCONTAINING PROTEIN-RELATED"/>
    <property type="match status" value="1"/>
</dbReference>
<dbReference type="STRING" id="188477.A0A433THY0"/>
<accession>A0A433THY0</accession>
<organism evidence="1 2">
    <name type="scientific">Elysia chlorotica</name>
    <name type="common">Eastern emerald elysia</name>
    <name type="synonym">Sea slug</name>
    <dbReference type="NCBI Taxonomy" id="188477"/>
    <lineage>
        <taxon>Eukaryota</taxon>
        <taxon>Metazoa</taxon>
        <taxon>Spiralia</taxon>
        <taxon>Lophotrochozoa</taxon>
        <taxon>Mollusca</taxon>
        <taxon>Gastropoda</taxon>
        <taxon>Heterobranchia</taxon>
        <taxon>Euthyneura</taxon>
        <taxon>Panpulmonata</taxon>
        <taxon>Sacoglossa</taxon>
        <taxon>Placobranchoidea</taxon>
        <taxon>Plakobranchidae</taxon>
        <taxon>Elysia</taxon>
    </lineage>
</organism>
<dbReference type="AlphaFoldDB" id="A0A433THY0"/>
<dbReference type="OrthoDB" id="6116262at2759"/>
<keyword evidence="2" id="KW-1185">Reference proteome</keyword>
<proteinExistence type="predicted"/>
<protein>
    <recommendedName>
        <fullName evidence="3">DUF4371 domain-containing protein</fullName>
    </recommendedName>
</protein>
<dbReference type="Proteomes" id="UP000271974">
    <property type="component" value="Unassembled WGS sequence"/>
</dbReference>
<comment type="caution">
    <text evidence="1">The sequence shown here is derived from an EMBL/GenBank/DDBJ whole genome shotgun (WGS) entry which is preliminary data.</text>
</comment>
<dbReference type="EMBL" id="RQTK01000351">
    <property type="protein sequence ID" value="RUS81174.1"/>
    <property type="molecule type" value="Genomic_DNA"/>
</dbReference>
<evidence type="ECO:0000313" key="2">
    <source>
        <dbReference type="Proteomes" id="UP000271974"/>
    </source>
</evidence>
<dbReference type="PANTHER" id="PTHR37162:SF10">
    <property type="entry name" value="DUF4371 DOMAIN-CONTAINING PROTEIN"/>
    <property type="match status" value="1"/>
</dbReference>
<evidence type="ECO:0000313" key="1">
    <source>
        <dbReference type="EMBL" id="RUS81174.1"/>
    </source>
</evidence>
<name>A0A433THY0_ELYCH</name>
<reference evidence="1 2" key="1">
    <citation type="submission" date="2019-01" db="EMBL/GenBank/DDBJ databases">
        <title>A draft genome assembly of the solar-powered sea slug Elysia chlorotica.</title>
        <authorList>
            <person name="Cai H."/>
            <person name="Li Q."/>
            <person name="Fang X."/>
            <person name="Li J."/>
            <person name="Curtis N.E."/>
            <person name="Altenburger A."/>
            <person name="Shibata T."/>
            <person name="Feng M."/>
            <person name="Maeda T."/>
            <person name="Schwartz J.A."/>
            <person name="Shigenobu S."/>
            <person name="Lundholm N."/>
            <person name="Nishiyama T."/>
            <person name="Yang H."/>
            <person name="Hasebe M."/>
            <person name="Li S."/>
            <person name="Pierce S.K."/>
            <person name="Wang J."/>
        </authorList>
    </citation>
    <scope>NUCLEOTIDE SEQUENCE [LARGE SCALE GENOMIC DNA]</scope>
    <source>
        <strain evidence="1">EC2010</strain>
        <tissue evidence="1">Whole organism of an adult</tissue>
    </source>
</reference>
<sequence length="321" mass="35437">MQVCHDTAKFVKFVLNWWNTVNVSAKGQDIRLKDPHRAVQDSSSTSLGVYATHFGQDDSGHGKTRVQCLTHDTKKALVQTMQGLSAVARAEALFTAFITEHNLPLAVADHAGELFRKMFPDSAIAKKYRCARTKTRGLVGVLAKEGKQETVSVLKDGRPFSLSTDGSNDKEGNSTGEEIFLALDRELQASGLDWGSCISFGSDNASVMLGRLSGVATFIKEKNRQVHIQGCPCHLLHIAAKNGAACLRYPVEEWLVDIFYYLENSSKRMKAFSSFKLETGCAHKKILKHGSTGGSVCSTQSLVYLSSGMPWWNFSRQKWKL</sequence>
<evidence type="ECO:0008006" key="3">
    <source>
        <dbReference type="Google" id="ProtNLM"/>
    </source>
</evidence>
<gene>
    <name evidence="1" type="ORF">EGW08_011039</name>
</gene>